<protein>
    <submittedName>
        <fullName evidence="5">Methylase of polypeptide chain release factors</fullName>
    </submittedName>
</protein>
<dbReference type="InterPro" id="IPR050320">
    <property type="entry name" value="N5-glutamine_MTase"/>
</dbReference>
<dbReference type="Pfam" id="PF05175">
    <property type="entry name" value="MTS"/>
    <property type="match status" value="1"/>
</dbReference>
<keyword evidence="2" id="KW-0808">Transferase</keyword>
<dbReference type="PANTHER" id="PTHR18895">
    <property type="entry name" value="HEMK METHYLTRANSFERASE"/>
    <property type="match status" value="1"/>
</dbReference>
<dbReference type="PANTHER" id="PTHR18895:SF74">
    <property type="entry name" value="MTRF1L RELEASE FACTOR GLUTAMINE METHYLTRANSFERASE"/>
    <property type="match status" value="1"/>
</dbReference>
<proteinExistence type="predicted"/>
<dbReference type="RefSeq" id="WP_069517008.1">
    <property type="nucleotide sequence ID" value="NZ_FOFP01000001.1"/>
</dbReference>
<dbReference type="CDD" id="cd02440">
    <property type="entry name" value="AdoMet_MTases"/>
    <property type="match status" value="1"/>
</dbReference>
<sequence length="322" mass="35111">MPVSPAPVTLTAENADALLALGQALEERHYQFVTVTPLTHERLLARWGAAPAENLADIFGWSRAFARDTLDPALFELMQRADVLQAEGPLWRSRVRWSSLDDRLLVHSGFPTDSQSAVFFGPDSYRFVQAIDAHLKTDSRPTLRVADIGCGAGPGAMRVAQARPEAEVHALDINPLALAYTAVNARLAGAEQLQIQHSDLLQAVDGEFDLIIANPPYLLDPEERAYRHGGGELGSGLAQAIIATALERLAPDGSLLLYTGVAMLATGDPFKQTFARLLEDQPFTWHYREVDPDVFGEELLQPAYADAQRIAAVVLTLSRLPA</sequence>
<reference evidence="5 6" key="1">
    <citation type="submission" date="2016-10" db="EMBL/GenBank/DDBJ databases">
        <authorList>
            <person name="Varghese N."/>
            <person name="Submissions S."/>
        </authorList>
    </citation>
    <scope>NUCLEOTIDE SEQUENCE [LARGE SCALE GENOMIC DNA]</scope>
    <source>
        <strain evidence="5 6">CIP 109853</strain>
    </source>
</reference>
<dbReference type="InterPro" id="IPR002052">
    <property type="entry name" value="DNA_methylase_N6_adenine_CS"/>
</dbReference>
<dbReference type="PROSITE" id="PS00092">
    <property type="entry name" value="N6_MTASE"/>
    <property type="match status" value="1"/>
</dbReference>
<evidence type="ECO:0000313" key="5">
    <source>
        <dbReference type="EMBL" id="SEP63635.1"/>
    </source>
</evidence>
<dbReference type="Proteomes" id="UP000198512">
    <property type="component" value="Unassembled WGS sequence"/>
</dbReference>
<keyword evidence="3" id="KW-0949">S-adenosyl-L-methionine</keyword>
<dbReference type="SUPFAM" id="SSF53335">
    <property type="entry name" value="S-adenosyl-L-methionine-dependent methyltransferases"/>
    <property type="match status" value="1"/>
</dbReference>
<accession>A0ABY1B0K1</accession>
<evidence type="ECO:0000256" key="3">
    <source>
        <dbReference type="ARBA" id="ARBA00022691"/>
    </source>
</evidence>
<feature type="domain" description="Methyltransferase small" evidence="4">
    <location>
        <begin position="136"/>
        <end position="257"/>
    </location>
</feature>
<dbReference type="GO" id="GO:0008168">
    <property type="term" value="F:methyltransferase activity"/>
    <property type="evidence" value="ECO:0007669"/>
    <property type="project" value="UniProtKB-KW"/>
</dbReference>
<name>A0ABY1B0K1_9PSED</name>
<evidence type="ECO:0000259" key="4">
    <source>
        <dbReference type="Pfam" id="PF05175"/>
    </source>
</evidence>
<evidence type="ECO:0000256" key="1">
    <source>
        <dbReference type="ARBA" id="ARBA00022603"/>
    </source>
</evidence>
<organism evidence="5 6">
    <name type="scientific">Pseudomonas cuatrocienegasensis</name>
    <dbReference type="NCBI Taxonomy" id="543360"/>
    <lineage>
        <taxon>Bacteria</taxon>
        <taxon>Pseudomonadati</taxon>
        <taxon>Pseudomonadota</taxon>
        <taxon>Gammaproteobacteria</taxon>
        <taxon>Pseudomonadales</taxon>
        <taxon>Pseudomonadaceae</taxon>
        <taxon>Pseudomonas</taxon>
    </lineage>
</organism>
<evidence type="ECO:0000256" key="2">
    <source>
        <dbReference type="ARBA" id="ARBA00022679"/>
    </source>
</evidence>
<dbReference type="InterPro" id="IPR029063">
    <property type="entry name" value="SAM-dependent_MTases_sf"/>
</dbReference>
<dbReference type="GO" id="GO:0032259">
    <property type="term" value="P:methylation"/>
    <property type="evidence" value="ECO:0007669"/>
    <property type="project" value="UniProtKB-KW"/>
</dbReference>
<evidence type="ECO:0000313" key="6">
    <source>
        <dbReference type="Proteomes" id="UP000198512"/>
    </source>
</evidence>
<dbReference type="Gene3D" id="3.40.50.150">
    <property type="entry name" value="Vaccinia Virus protein VP39"/>
    <property type="match status" value="1"/>
</dbReference>
<dbReference type="EMBL" id="FOFP01000001">
    <property type="protein sequence ID" value="SEP63635.1"/>
    <property type="molecule type" value="Genomic_DNA"/>
</dbReference>
<gene>
    <name evidence="5" type="ORF">SAMN05216600_101166</name>
</gene>
<comment type="caution">
    <text evidence="5">The sequence shown here is derived from an EMBL/GenBank/DDBJ whole genome shotgun (WGS) entry which is preliminary data.</text>
</comment>
<dbReference type="InterPro" id="IPR007848">
    <property type="entry name" value="Small_mtfrase_dom"/>
</dbReference>
<keyword evidence="1 5" id="KW-0489">Methyltransferase</keyword>
<keyword evidence="6" id="KW-1185">Reference proteome</keyword>